<evidence type="ECO:0000259" key="1">
    <source>
        <dbReference type="Pfam" id="PF04126"/>
    </source>
</evidence>
<dbReference type="Proteomes" id="UP000236173">
    <property type="component" value="Unassembled WGS sequence"/>
</dbReference>
<gene>
    <name evidence="2" type="ORF">HRbin17_00102</name>
</gene>
<proteinExistence type="predicted"/>
<dbReference type="Pfam" id="PF04126">
    <property type="entry name" value="Cyclophil_like"/>
    <property type="match status" value="1"/>
</dbReference>
<name>A0A2H5X8Y7_9BACT</name>
<accession>A0A2H5X8Y7</accession>
<dbReference type="InterPro" id="IPR029000">
    <property type="entry name" value="Cyclophilin-like_dom_sf"/>
</dbReference>
<dbReference type="SUPFAM" id="SSF50891">
    <property type="entry name" value="Cyclophilin-like"/>
    <property type="match status" value="1"/>
</dbReference>
<comment type="caution">
    <text evidence="2">The sequence shown here is derived from an EMBL/GenBank/DDBJ whole genome shotgun (WGS) entry which is preliminary data.</text>
</comment>
<evidence type="ECO:0000313" key="3">
    <source>
        <dbReference type="Proteomes" id="UP000236173"/>
    </source>
</evidence>
<dbReference type="EMBL" id="BEHT01000001">
    <property type="protein sequence ID" value="GBC97614.1"/>
    <property type="molecule type" value="Genomic_DNA"/>
</dbReference>
<dbReference type="Gene3D" id="2.40.100.20">
    <property type="match status" value="1"/>
</dbReference>
<organism evidence="2 3">
    <name type="scientific">Candidatus Fervidibacter japonicus</name>
    <dbReference type="NCBI Taxonomy" id="2035412"/>
    <lineage>
        <taxon>Bacteria</taxon>
        <taxon>Candidatus Fervidibacterota</taxon>
        <taxon>Candidatus Fervidibacter</taxon>
    </lineage>
</organism>
<dbReference type="AlphaFoldDB" id="A0A2H5X8Y7"/>
<sequence>MGARVLIRAGDVTAEAVLNDSATARCISAALPLEGVALRWGDEIYFSVPVDCPPDNPQAVVNKGDLGYWVPGKAICIFFGPTPASRSPDEIRPASPVNIFGHIVGDASVFQSVKEGVKVRIEPL</sequence>
<evidence type="ECO:0000313" key="2">
    <source>
        <dbReference type="EMBL" id="GBC97614.1"/>
    </source>
</evidence>
<protein>
    <recommendedName>
        <fullName evidence="1">Cyclophilin TM1367-like domain-containing protein</fullName>
    </recommendedName>
</protein>
<feature type="domain" description="Cyclophilin TM1367-like" evidence="1">
    <location>
        <begin position="4"/>
        <end position="122"/>
    </location>
</feature>
<dbReference type="InterPro" id="IPR025658">
    <property type="entry name" value="Cyclophilin_TM1367"/>
</dbReference>
<reference evidence="3" key="1">
    <citation type="submission" date="2017-09" db="EMBL/GenBank/DDBJ databases">
        <title>Metaegenomics of thermophilic ammonia-oxidizing enrichment culture.</title>
        <authorList>
            <person name="Kato S."/>
            <person name="Suzuki K."/>
        </authorList>
    </citation>
    <scope>NUCLEOTIDE SEQUENCE [LARGE SCALE GENOMIC DNA]</scope>
</reference>